<evidence type="ECO:0000313" key="3">
    <source>
        <dbReference type="EMBL" id="VAX32126.1"/>
    </source>
</evidence>
<organism evidence="3">
    <name type="scientific">hydrothermal vent metagenome</name>
    <dbReference type="NCBI Taxonomy" id="652676"/>
    <lineage>
        <taxon>unclassified sequences</taxon>
        <taxon>metagenomes</taxon>
        <taxon>ecological metagenomes</taxon>
    </lineage>
</organism>
<evidence type="ECO:0000259" key="1">
    <source>
        <dbReference type="PROSITE" id="PS50883"/>
    </source>
</evidence>
<dbReference type="Pfam" id="PF00563">
    <property type="entry name" value="EAL"/>
    <property type="match status" value="1"/>
</dbReference>
<dbReference type="EMBL" id="UOGF01000083">
    <property type="protein sequence ID" value="VAX32126.1"/>
    <property type="molecule type" value="Genomic_DNA"/>
</dbReference>
<dbReference type="PANTHER" id="PTHR33525">
    <property type="match status" value="1"/>
</dbReference>
<dbReference type="Gene3D" id="1.10.3210.10">
    <property type="entry name" value="Hypothetical protein af1432"/>
    <property type="match status" value="1"/>
</dbReference>
<dbReference type="InterPro" id="IPR013976">
    <property type="entry name" value="HDOD"/>
</dbReference>
<dbReference type="SUPFAM" id="SSF109604">
    <property type="entry name" value="HD-domain/PDEase-like"/>
    <property type="match status" value="1"/>
</dbReference>
<feature type="domain" description="EAL" evidence="1">
    <location>
        <begin position="1"/>
        <end position="204"/>
    </location>
</feature>
<sequence length="405" mass="46268">MKTFIARQPIFDVKQEVYAYELLFRSGMENFFNGDNLDQASSKVIGDSVLLHGLDVLTAGKKAFYNVTRQTLTEGYCAMLPEEQTVVEILENIEPDAETLEACKKLKEAGYPIALDDFVYEEKFKPFLELADIIKVDFLLSDKAEQRDMAERFIPKGIQMLAEKVETWEIYQEAKEMGYVFFQGYYFAKPTILSTKDIPSFKLHYLQILQEIQKPQLSYQGLEEIIKREMSLSYKLLRYINSAFFGWQVTVSSINHALVLLGEVEVKKWTSLMALSNMADGKTDELVIQAIVRAKFCESLAPKLGLAARSQDLFLMGMFSLIDGIMDRPIEEVLEKIPIESDIKDALLGKEGRLRDIYQLILSYEKGDWEAIPPLHEKLRLDEEGIAAFYLEAVDMANQSFKGAN</sequence>
<dbReference type="InterPro" id="IPR052340">
    <property type="entry name" value="RNase_Y/CdgJ"/>
</dbReference>
<dbReference type="SUPFAM" id="SSF141868">
    <property type="entry name" value="EAL domain-like"/>
    <property type="match status" value="1"/>
</dbReference>
<accession>A0A3B1CNK9</accession>
<dbReference type="Gene3D" id="3.20.20.450">
    <property type="entry name" value="EAL domain"/>
    <property type="match status" value="1"/>
</dbReference>
<reference evidence="3" key="1">
    <citation type="submission" date="2018-06" db="EMBL/GenBank/DDBJ databases">
        <authorList>
            <person name="Zhirakovskaya E."/>
        </authorList>
    </citation>
    <scope>NUCLEOTIDE SEQUENCE</scope>
</reference>
<name>A0A3B1CNK9_9ZZZZ</name>
<gene>
    <name evidence="3" type="ORF">MNBD_NITROSPIRAE01-552</name>
</gene>
<dbReference type="PROSITE" id="PS51833">
    <property type="entry name" value="HDOD"/>
    <property type="match status" value="1"/>
</dbReference>
<proteinExistence type="predicted"/>
<dbReference type="Pfam" id="PF08668">
    <property type="entry name" value="HDOD"/>
    <property type="match status" value="1"/>
</dbReference>
<dbReference type="InterPro" id="IPR014408">
    <property type="entry name" value="dGMP_Pdiesterase_EAL/HD-GYP"/>
</dbReference>
<dbReference type="PIRSF" id="PIRSF003180">
    <property type="entry name" value="DiGMPpdiest_YuxH"/>
    <property type="match status" value="1"/>
</dbReference>
<evidence type="ECO:0000259" key="2">
    <source>
        <dbReference type="PROSITE" id="PS51833"/>
    </source>
</evidence>
<dbReference type="AlphaFoldDB" id="A0A3B1CNK9"/>
<dbReference type="InterPro" id="IPR001633">
    <property type="entry name" value="EAL_dom"/>
</dbReference>
<protein>
    <submittedName>
        <fullName evidence="3">Predicted signal transduction protein</fullName>
    </submittedName>
</protein>
<dbReference type="PROSITE" id="PS50883">
    <property type="entry name" value="EAL"/>
    <property type="match status" value="1"/>
</dbReference>
<dbReference type="PANTHER" id="PTHR33525:SF4">
    <property type="entry name" value="CYCLIC DI-GMP PHOSPHODIESTERASE CDGJ"/>
    <property type="match status" value="1"/>
</dbReference>
<dbReference type="InterPro" id="IPR035919">
    <property type="entry name" value="EAL_sf"/>
</dbReference>
<feature type="domain" description="HDOD" evidence="2">
    <location>
        <begin position="198"/>
        <end position="385"/>
    </location>
</feature>
<dbReference type="SMART" id="SM00052">
    <property type="entry name" value="EAL"/>
    <property type="match status" value="1"/>
</dbReference>